<protein>
    <submittedName>
        <fullName evidence="3">Glycosyltransferase family 4 protein</fullName>
    </submittedName>
</protein>
<dbReference type="CDD" id="cd03801">
    <property type="entry name" value="GT4_PimA-like"/>
    <property type="match status" value="1"/>
</dbReference>
<dbReference type="Gene3D" id="3.40.50.2000">
    <property type="entry name" value="Glycogen Phosphorylase B"/>
    <property type="match status" value="2"/>
</dbReference>
<feature type="domain" description="Glycosyl transferase family 1" evidence="1">
    <location>
        <begin position="191"/>
        <end position="344"/>
    </location>
</feature>
<name>A0ABS1KU76_9BACT</name>
<dbReference type="InterPro" id="IPR050194">
    <property type="entry name" value="Glycosyltransferase_grp1"/>
</dbReference>
<dbReference type="Pfam" id="PF00534">
    <property type="entry name" value="Glycos_transf_1"/>
    <property type="match status" value="1"/>
</dbReference>
<evidence type="ECO:0000313" key="4">
    <source>
        <dbReference type="Proteomes" id="UP000613030"/>
    </source>
</evidence>
<feature type="domain" description="Glycosyltransferase subfamily 4-like N-terminal" evidence="2">
    <location>
        <begin position="52"/>
        <end position="178"/>
    </location>
</feature>
<evidence type="ECO:0000313" key="3">
    <source>
        <dbReference type="EMBL" id="MBL0742267.1"/>
    </source>
</evidence>
<sequence>MTAPEKKKRIAFLGGGAHTIPTYRALLEKLSTTFNITVYFEFHTRLQKAAPYETRIPGLALRYKTLRELLFAWTIFWDMLFRRYDLIHCHSTFPSGFFGVLAGKLFRIPVLVSLDAAEASGLADIAFGDLLGPRRKKINTWVIRNATAVTALTEFLKREVQQNLHIHRDIHVIPRGVNGAHFQYRERTLSSPVIFLNVAYLHPVKDQETLLKTFALIREKIDCVLMHVGEDYSNGEIQRLATAMNLDSFVTFEGFVPHEKLPDKFRQADMLLHTSRYESQALVVNEAMALGVLVCGTHVGLMADLSSQGCVTVKPRDAESLAAAVLALMADPRRMTTQREQARAWATHHNLEWTAERYRIIYDALMSEKKAEGK</sequence>
<evidence type="ECO:0000259" key="2">
    <source>
        <dbReference type="Pfam" id="PF13439"/>
    </source>
</evidence>
<organism evidence="3 4">
    <name type="scientific">Chryseolinea lacunae</name>
    <dbReference type="NCBI Taxonomy" id="2801331"/>
    <lineage>
        <taxon>Bacteria</taxon>
        <taxon>Pseudomonadati</taxon>
        <taxon>Bacteroidota</taxon>
        <taxon>Cytophagia</taxon>
        <taxon>Cytophagales</taxon>
        <taxon>Fulvivirgaceae</taxon>
        <taxon>Chryseolinea</taxon>
    </lineage>
</organism>
<dbReference type="PANTHER" id="PTHR45947:SF3">
    <property type="entry name" value="SULFOQUINOVOSYL TRANSFERASE SQD2"/>
    <property type="match status" value="1"/>
</dbReference>
<reference evidence="3 4" key="1">
    <citation type="submission" date="2021-01" db="EMBL/GenBank/DDBJ databases">
        <title>Chryseolinea sp. Jin1 Genome sequencing and assembly.</title>
        <authorList>
            <person name="Kim I."/>
        </authorList>
    </citation>
    <scope>NUCLEOTIDE SEQUENCE [LARGE SCALE GENOMIC DNA]</scope>
    <source>
        <strain evidence="3 4">Jin1</strain>
    </source>
</reference>
<dbReference type="PANTHER" id="PTHR45947">
    <property type="entry name" value="SULFOQUINOVOSYL TRANSFERASE SQD2"/>
    <property type="match status" value="1"/>
</dbReference>
<dbReference type="RefSeq" id="WP_202010326.1">
    <property type="nucleotide sequence ID" value="NZ_JAERRB010000004.1"/>
</dbReference>
<dbReference type="InterPro" id="IPR028098">
    <property type="entry name" value="Glyco_trans_4-like_N"/>
</dbReference>
<dbReference type="Pfam" id="PF13439">
    <property type="entry name" value="Glyco_transf_4"/>
    <property type="match status" value="1"/>
</dbReference>
<gene>
    <name evidence="3" type="ORF">JI741_13640</name>
</gene>
<dbReference type="SUPFAM" id="SSF53756">
    <property type="entry name" value="UDP-Glycosyltransferase/glycogen phosphorylase"/>
    <property type="match status" value="1"/>
</dbReference>
<dbReference type="InterPro" id="IPR001296">
    <property type="entry name" value="Glyco_trans_1"/>
</dbReference>
<keyword evidence="4" id="KW-1185">Reference proteome</keyword>
<evidence type="ECO:0000259" key="1">
    <source>
        <dbReference type="Pfam" id="PF00534"/>
    </source>
</evidence>
<dbReference type="EMBL" id="JAERRB010000004">
    <property type="protein sequence ID" value="MBL0742267.1"/>
    <property type="molecule type" value="Genomic_DNA"/>
</dbReference>
<proteinExistence type="predicted"/>
<comment type="caution">
    <text evidence="3">The sequence shown here is derived from an EMBL/GenBank/DDBJ whole genome shotgun (WGS) entry which is preliminary data.</text>
</comment>
<accession>A0ABS1KU76</accession>
<dbReference type="Proteomes" id="UP000613030">
    <property type="component" value="Unassembled WGS sequence"/>
</dbReference>